<reference evidence="1 2" key="1">
    <citation type="journal article" date="2018" name="Aquat. Microb. Ecol.">
        <title>Gammaproteobacterial methanotrophs dominate.</title>
        <authorList>
            <person name="Rissanen A.J."/>
            <person name="Saarenheimo J."/>
            <person name="Tiirola M."/>
            <person name="Peura S."/>
            <person name="Aalto S.L."/>
            <person name="Karvinen A."/>
            <person name="Nykanen H."/>
        </authorList>
    </citation>
    <scope>NUCLEOTIDE SEQUENCE [LARGE SCALE GENOMIC DNA]</scope>
    <source>
        <strain evidence="1">AMbin10</strain>
    </source>
</reference>
<comment type="caution">
    <text evidence="1">The sequence shown here is derived from an EMBL/GenBank/DDBJ whole genome shotgun (WGS) entry which is preliminary data.</text>
</comment>
<dbReference type="AlphaFoldDB" id="A0A2W4R6W1"/>
<evidence type="ECO:0000313" key="1">
    <source>
        <dbReference type="EMBL" id="PZN78696.1"/>
    </source>
</evidence>
<accession>A0A2W4R6W1</accession>
<name>A0A2W4R6W1_9GAMM</name>
<dbReference type="InterPro" id="IPR011990">
    <property type="entry name" value="TPR-like_helical_dom_sf"/>
</dbReference>
<dbReference type="SUPFAM" id="SSF48452">
    <property type="entry name" value="TPR-like"/>
    <property type="match status" value="1"/>
</dbReference>
<protein>
    <recommendedName>
        <fullName evidence="3">Tetratricopeptide repeat protein</fullName>
    </recommendedName>
</protein>
<evidence type="ECO:0008006" key="3">
    <source>
        <dbReference type="Google" id="ProtNLM"/>
    </source>
</evidence>
<dbReference type="Proteomes" id="UP000249396">
    <property type="component" value="Unassembled WGS sequence"/>
</dbReference>
<sequence>MSTVYEVNSESEVVLPLLSNLLQMANDYRGNGSPHQAIELYYELAERNADSIEGQEARCRLMELAEEYEQQDMPHEARSIYERLQVEQTDKPNVE</sequence>
<dbReference type="Gene3D" id="1.25.40.10">
    <property type="entry name" value="Tetratricopeptide repeat domain"/>
    <property type="match status" value="1"/>
</dbReference>
<organism evidence="1 2">
    <name type="scientific">Candidatus Methylumidiphilus alinenensis</name>
    <dbReference type="NCBI Taxonomy" id="2202197"/>
    <lineage>
        <taxon>Bacteria</taxon>
        <taxon>Pseudomonadati</taxon>
        <taxon>Pseudomonadota</taxon>
        <taxon>Gammaproteobacteria</taxon>
        <taxon>Methylococcales</taxon>
        <taxon>Candidatus Methylumidiphilus</taxon>
    </lineage>
</organism>
<dbReference type="EMBL" id="QJPH01000314">
    <property type="protein sequence ID" value="PZN78696.1"/>
    <property type="molecule type" value="Genomic_DNA"/>
</dbReference>
<evidence type="ECO:0000313" key="2">
    <source>
        <dbReference type="Proteomes" id="UP000249396"/>
    </source>
</evidence>
<proteinExistence type="predicted"/>
<gene>
    <name evidence="1" type="ORF">DM484_12515</name>
</gene>